<feature type="region of interest" description="Disordered" evidence="6">
    <location>
        <begin position="532"/>
        <end position="643"/>
    </location>
</feature>
<dbReference type="CDD" id="cd21675">
    <property type="entry name" value="SMP_TEX2"/>
    <property type="match status" value="1"/>
</dbReference>
<evidence type="ECO:0000256" key="7">
    <source>
        <dbReference type="SAM" id="Phobius"/>
    </source>
</evidence>
<keyword evidence="2" id="KW-0813">Transport</keyword>
<feature type="region of interest" description="Disordered" evidence="6">
    <location>
        <begin position="724"/>
        <end position="812"/>
    </location>
</feature>
<feature type="compositionally biased region" description="Low complexity" evidence="6">
    <location>
        <begin position="787"/>
        <end position="796"/>
    </location>
</feature>
<protein>
    <recommendedName>
        <fullName evidence="8">SMP-LTD domain-containing protein</fullName>
    </recommendedName>
</protein>
<keyword evidence="7" id="KW-0812">Transmembrane</keyword>
<evidence type="ECO:0000259" key="8">
    <source>
        <dbReference type="PROSITE" id="PS51847"/>
    </source>
</evidence>
<keyword evidence="5 7" id="KW-0472">Membrane</keyword>
<dbReference type="PROSITE" id="PS51847">
    <property type="entry name" value="SMP"/>
    <property type="match status" value="1"/>
</dbReference>
<dbReference type="Proteomes" id="UP001309876">
    <property type="component" value="Unassembled WGS sequence"/>
</dbReference>
<dbReference type="Pfam" id="PF15413">
    <property type="entry name" value="PH_11"/>
    <property type="match status" value="1"/>
</dbReference>
<dbReference type="InterPro" id="IPR054707">
    <property type="entry name" value="DhpH_subs-bd"/>
</dbReference>
<evidence type="ECO:0000256" key="5">
    <source>
        <dbReference type="ARBA" id="ARBA00023136"/>
    </source>
</evidence>
<dbReference type="Pfam" id="PF22607">
    <property type="entry name" value="FAD_binding-like"/>
    <property type="match status" value="1"/>
</dbReference>
<feature type="domain" description="SMP-LTD" evidence="8">
    <location>
        <begin position="272"/>
        <end position="465"/>
    </location>
</feature>
<organism evidence="9 10">
    <name type="scientific">Lithohypha guttulata</name>
    <dbReference type="NCBI Taxonomy" id="1690604"/>
    <lineage>
        <taxon>Eukaryota</taxon>
        <taxon>Fungi</taxon>
        <taxon>Dikarya</taxon>
        <taxon>Ascomycota</taxon>
        <taxon>Pezizomycotina</taxon>
        <taxon>Eurotiomycetes</taxon>
        <taxon>Chaetothyriomycetidae</taxon>
        <taxon>Chaetothyriales</taxon>
        <taxon>Trichomeriaceae</taxon>
        <taxon>Lithohypha</taxon>
    </lineage>
</organism>
<dbReference type="InterPro" id="IPR036188">
    <property type="entry name" value="FAD/NAD-bd_sf"/>
</dbReference>
<feature type="compositionally biased region" description="Pro residues" evidence="6">
    <location>
        <begin position="752"/>
        <end position="764"/>
    </location>
</feature>
<keyword evidence="4" id="KW-0446">Lipid-binding</keyword>
<reference evidence="9 10" key="1">
    <citation type="submission" date="2023-08" db="EMBL/GenBank/DDBJ databases">
        <title>Black Yeasts Isolated from many extreme environments.</title>
        <authorList>
            <person name="Coleine C."/>
            <person name="Stajich J.E."/>
            <person name="Selbmann L."/>
        </authorList>
    </citation>
    <scope>NUCLEOTIDE SEQUENCE [LARGE SCALE GENOMIC DNA]</scope>
    <source>
        <strain evidence="9 10">CCFEE 5910</strain>
    </source>
</reference>
<feature type="compositionally biased region" description="Polar residues" evidence="6">
    <location>
        <begin position="609"/>
        <end position="620"/>
    </location>
</feature>
<evidence type="ECO:0000256" key="3">
    <source>
        <dbReference type="ARBA" id="ARBA00023055"/>
    </source>
</evidence>
<keyword evidence="10" id="KW-1185">Reference proteome</keyword>
<dbReference type="SUPFAM" id="SSF54373">
    <property type="entry name" value="FAD-linked reductases, C-terminal domain"/>
    <property type="match status" value="1"/>
</dbReference>
<dbReference type="GO" id="GO:0008289">
    <property type="term" value="F:lipid binding"/>
    <property type="evidence" value="ECO:0007669"/>
    <property type="project" value="UniProtKB-KW"/>
</dbReference>
<feature type="compositionally biased region" description="Basic and acidic residues" evidence="6">
    <location>
        <begin position="594"/>
        <end position="606"/>
    </location>
</feature>
<dbReference type="PANTHER" id="PTHR47469">
    <property type="entry name" value="MONOOXYGENASE-LIKE"/>
    <property type="match status" value="1"/>
</dbReference>
<dbReference type="Gene3D" id="3.50.50.60">
    <property type="entry name" value="FAD/NAD(P)-binding domain"/>
    <property type="match status" value="1"/>
</dbReference>
<gene>
    <name evidence="9" type="ORF">LTR05_004285</name>
</gene>
<dbReference type="GO" id="GO:0006869">
    <property type="term" value="P:lipid transport"/>
    <property type="evidence" value="ECO:0007669"/>
    <property type="project" value="UniProtKB-KW"/>
</dbReference>
<dbReference type="GO" id="GO:0016020">
    <property type="term" value="C:membrane"/>
    <property type="evidence" value="ECO:0007669"/>
    <property type="project" value="UniProtKB-SubCell"/>
</dbReference>
<evidence type="ECO:0000256" key="1">
    <source>
        <dbReference type="ARBA" id="ARBA00004370"/>
    </source>
</evidence>
<keyword evidence="3" id="KW-0445">Lipid transport</keyword>
<dbReference type="AlphaFoldDB" id="A0AAN7T2K7"/>
<comment type="caution">
    <text evidence="9">The sequence shown here is derived from an EMBL/GenBank/DDBJ whole genome shotgun (WGS) entry which is preliminary data.</text>
</comment>
<evidence type="ECO:0000313" key="9">
    <source>
        <dbReference type="EMBL" id="KAK5087114.1"/>
    </source>
</evidence>
<proteinExistence type="predicted"/>
<feature type="compositionally biased region" description="Polar residues" evidence="6">
    <location>
        <begin position="628"/>
        <end position="643"/>
    </location>
</feature>
<evidence type="ECO:0000256" key="4">
    <source>
        <dbReference type="ARBA" id="ARBA00023121"/>
    </source>
</evidence>
<name>A0AAN7T2K7_9EURO</name>
<evidence type="ECO:0000313" key="10">
    <source>
        <dbReference type="Proteomes" id="UP001309876"/>
    </source>
</evidence>
<dbReference type="InterPro" id="IPR031468">
    <property type="entry name" value="SMP_LBD"/>
</dbReference>
<evidence type="ECO:0000256" key="2">
    <source>
        <dbReference type="ARBA" id="ARBA00022448"/>
    </source>
</evidence>
<dbReference type="InterPro" id="IPR053212">
    <property type="entry name" value="DHP_3-monooxygenase"/>
</dbReference>
<comment type="subcellular location">
    <subcellularLocation>
        <location evidence="1">Membrane</location>
    </subcellularLocation>
</comment>
<feature type="compositionally biased region" description="Basic and acidic residues" evidence="6">
    <location>
        <begin position="542"/>
        <end position="557"/>
    </location>
</feature>
<dbReference type="SUPFAM" id="SSF51905">
    <property type="entry name" value="FAD/NAD(P)-binding domain"/>
    <property type="match status" value="1"/>
</dbReference>
<dbReference type="EMBL" id="JAVRRJ010000003">
    <property type="protein sequence ID" value="KAK5087114.1"/>
    <property type="molecule type" value="Genomic_DNA"/>
</dbReference>
<sequence length="1260" mass="140582">MSFIAYLYVYLFGGVTFLPVVLSLSLLYVYLTLPSTSSGRRLAGDRGSSLLRNGDEKAVLRSGTDDLAEKFLRKHESDVAAGYFAVCREYVPGGVNGKPPERLSPAGETVASESPSVYQTMYRSIFDRVNKPSIEPNKDGAGKSVKRTNNVFYVVLRHGHLMLYDDIQQLEVRHVISLEYHDVDIYGGSDEAIPEPELWIKRNAIRLKRKKVHIGDKSSLPFYLFSENLSEKEDFYFALLNNMQKNLGESPPLPQEFDTSHIIALVQRLHSSEEQLQTRWLNALLGRLFLSVYKTPEVEAIIRQRLTKKIARVKKPDFITKLALQKIDTGTGAPFFTNLRLKDLTVNGDCTVEADVEYLGSFRVELAATVRIDLGKRLGAREVDIVLAATCKKLSGHVLGRLKPPPSNRLWVSFDKVPKVELKLEPIVSSRQITYGFILRAIENRILEVIAETIVLPFWDDIPFTQTTGERFRGGIWKKDISPDESTEIKDEVAEDEAEAGAEAKEHSINKDERIMSMPVLADSAQAAKTAAKQSLASLRDSLPESRDVNKTPDRIPRQAPPRILRSSSFASAADPKLSPSHAPAESAPIDMKAASKRDSMLKDLSARSLGTSPELTGQSPPKDGQTYVDNTRNGADSATPNLLSEFGQNLRRDTADTDSTLIGSTISTTADEGSDAKRLSLHEDAKAHASPGTTRYDHQKTIASINAAKEAAQKWSWGVLARNRQKEAETRSIHGTIDSVDTSQPMGRGQPLPPPGMPLPRPTKPSIFSLPKKKPTVSGSSHADESSTNTTSTPSDSPPKPPALPERRRRQSQLNLQNTDGHDEDLLVVEAPQESAPTSPLPAGTLKSHGYNTTLLERTPENLLHNQGAGIVAGGDTVEFFRRYDRTGKPVAVPSHKRLYLNKKGDVIHEELNRQNMTSWDLAYYLLRANYDRVDSPYLSDAKLPEVRRGDGEVTYRYGCTVTSIKDEGDKVRVHFQRRQPDGKQIDDEMVADLVVAADGPSSTIRGMFEPEIKRKYAGYCVIRGTVPELEATQMAREVFTERFCFYHAPGIQNLTYTIAGENGNTKPGHRLLNFVWYANFPEGSDNLEKLMTDKEGRRRHITIPPGMIAWDAWEMVKRLGRDRLPPQMAEMAEKTKAPFVQCITDVITPKNLYMNDKVILIGDALAGFRPHTVASTSQGAFNAMSLVDWLDGKIDREQFVKQTMQFAREIQAMGVRIGNRSQFEELPVEEYIADRNFASIKRQDRVYPEWTLEGLDKI</sequence>
<accession>A0AAN7T2K7</accession>
<keyword evidence="7" id="KW-1133">Transmembrane helix</keyword>
<evidence type="ECO:0000256" key="6">
    <source>
        <dbReference type="SAM" id="MobiDB-lite"/>
    </source>
</evidence>
<dbReference type="Gene3D" id="3.30.9.60">
    <property type="match status" value="1"/>
</dbReference>
<dbReference type="PANTHER" id="PTHR47469:SF2">
    <property type="entry name" value="OS06G0597600 PROTEIN"/>
    <property type="match status" value="1"/>
</dbReference>
<feature type="transmembrane region" description="Helical" evidence="7">
    <location>
        <begin position="7"/>
        <end position="31"/>
    </location>
</feature>